<feature type="region of interest" description="Disordered" evidence="2">
    <location>
        <begin position="1"/>
        <end position="123"/>
    </location>
</feature>
<feature type="compositionally biased region" description="Low complexity" evidence="2">
    <location>
        <begin position="80"/>
        <end position="103"/>
    </location>
</feature>
<dbReference type="OrthoDB" id="669440at2759"/>
<organism evidence="4 5">
    <name type="scientific">Aquilegia coerulea</name>
    <name type="common">Rocky mountain columbine</name>
    <dbReference type="NCBI Taxonomy" id="218851"/>
    <lineage>
        <taxon>Eukaryota</taxon>
        <taxon>Viridiplantae</taxon>
        <taxon>Streptophyta</taxon>
        <taxon>Embryophyta</taxon>
        <taxon>Tracheophyta</taxon>
        <taxon>Spermatophyta</taxon>
        <taxon>Magnoliopsida</taxon>
        <taxon>Ranunculales</taxon>
        <taxon>Ranunculaceae</taxon>
        <taxon>Thalictroideae</taxon>
        <taxon>Aquilegia</taxon>
    </lineage>
</organism>
<dbReference type="InterPro" id="IPR007592">
    <property type="entry name" value="GEBP"/>
</dbReference>
<protein>
    <recommendedName>
        <fullName evidence="3">Glabrous enhancer-binding protein-like DBD domain-containing protein</fullName>
    </recommendedName>
</protein>
<evidence type="ECO:0000256" key="1">
    <source>
        <dbReference type="ARBA" id="ARBA00010820"/>
    </source>
</evidence>
<gene>
    <name evidence="4" type="ORF">AQUCO_00300290v1</name>
</gene>
<evidence type="ECO:0000313" key="4">
    <source>
        <dbReference type="EMBL" id="PIA60661.1"/>
    </source>
</evidence>
<proteinExistence type="inferred from homology"/>
<dbReference type="PANTHER" id="PTHR31662:SF1">
    <property type="entry name" value="OS01G0249900 PROTEIN"/>
    <property type="match status" value="1"/>
</dbReference>
<evidence type="ECO:0000313" key="5">
    <source>
        <dbReference type="Proteomes" id="UP000230069"/>
    </source>
</evidence>
<dbReference type="InParanoid" id="A0A2G5EY70"/>
<name>A0A2G5EY70_AQUCA</name>
<dbReference type="Pfam" id="PF04504">
    <property type="entry name" value="GeBP-like_DBD"/>
    <property type="match status" value="1"/>
</dbReference>
<feature type="compositionally biased region" description="Acidic residues" evidence="2">
    <location>
        <begin position="27"/>
        <end position="56"/>
    </location>
</feature>
<dbReference type="AlphaFoldDB" id="A0A2G5EY70"/>
<dbReference type="GO" id="GO:0006355">
    <property type="term" value="P:regulation of DNA-templated transcription"/>
    <property type="evidence" value="ECO:0007669"/>
    <property type="project" value="InterPro"/>
</dbReference>
<dbReference type="EMBL" id="KZ305020">
    <property type="protein sequence ID" value="PIA60661.1"/>
    <property type="molecule type" value="Genomic_DNA"/>
</dbReference>
<dbReference type="Proteomes" id="UP000230069">
    <property type="component" value="Unassembled WGS sequence"/>
</dbReference>
<feature type="domain" description="Glabrous enhancer-binding protein-like DBD" evidence="3">
    <location>
        <begin position="157"/>
        <end position="255"/>
    </location>
</feature>
<reference evidence="4 5" key="1">
    <citation type="submission" date="2017-09" db="EMBL/GenBank/DDBJ databases">
        <title>WGS assembly of Aquilegia coerulea Goldsmith.</title>
        <authorList>
            <person name="Hodges S."/>
            <person name="Kramer E."/>
            <person name="Nordborg M."/>
            <person name="Tomkins J."/>
            <person name="Borevitz J."/>
            <person name="Derieg N."/>
            <person name="Yan J."/>
            <person name="Mihaltcheva S."/>
            <person name="Hayes R.D."/>
            <person name="Rokhsar D."/>
        </authorList>
    </citation>
    <scope>NUCLEOTIDE SEQUENCE [LARGE SCALE GENOMIC DNA]</scope>
    <source>
        <strain evidence="5">cv. Goldsmith</strain>
    </source>
</reference>
<dbReference type="STRING" id="218851.A0A2G5EY70"/>
<dbReference type="InterPro" id="IPR053932">
    <property type="entry name" value="GeBP-like_DBD"/>
</dbReference>
<feature type="compositionally biased region" description="Low complexity" evidence="2">
    <location>
        <begin position="12"/>
        <end position="26"/>
    </location>
</feature>
<keyword evidence="5" id="KW-1185">Reference proteome</keyword>
<feature type="region of interest" description="Disordered" evidence="2">
    <location>
        <begin position="298"/>
        <end position="318"/>
    </location>
</feature>
<feature type="compositionally biased region" description="Acidic residues" evidence="2">
    <location>
        <begin position="64"/>
        <end position="74"/>
    </location>
</feature>
<dbReference type="FunCoup" id="A0A2G5EY70">
    <property type="interactions" value="2110"/>
</dbReference>
<comment type="similarity">
    <text evidence="1">Belongs to the GeBP family.</text>
</comment>
<evidence type="ECO:0000256" key="2">
    <source>
        <dbReference type="SAM" id="MobiDB-lite"/>
    </source>
</evidence>
<accession>A0A2G5EY70</accession>
<feature type="compositionally biased region" description="Low complexity" evidence="2">
    <location>
        <begin position="111"/>
        <end position="123"/>
    </location>
</feature>
<evidence type="ECO:0000259" key="3">
    <source>
        <dbReference type="Pfam" id="PF04504"/>
    </source>
</evidence>
<sequence>MTSNEEEEDHTITTINNNNTTTTTDILIDDEDLEEEDDDDDEEDLESEDDEDEDDDTHQPLQQQEEEDEDDDEQQPLLHSIPIIPTTNIPITITPTITNSSSSPDHKRQRITMSTTTSTTTTSTIPIIPTTVSVPITTPIHEEEKKPLAFDDSRRLFQRLWTDEDEIGLLQGFLEYTSQRGGFKNSAYHHDTAPFYDQIKSKLQLDFNKNQLVEKLRRLKKKFRNVMSRINSGKDFNFKTPHDQATFEISRKIWSGIDGIAAETGIIDDDDQGNNTNPSPLLLHNSNTPSAVEINGTHFEKKVSGSSSRSRKRSRNRASVAGIAAATMVAEENVSDPTNLLNCPVNSSIPSVIEETVRSCLSPLFKEFMFSAINGPGNSRGFGGMGMNLLPMNFGGNMSMNLVGGEKEMMDEKWRKQQILELEVYSKRVDLVQDQIKLALEELRSMGSR</sequence>
<dbReference type="PANTHER" id="PTHR31662">
    <property type="entry name" value="BNAANNG10740D PROTEIN-RELATED"/>
    <property type="match status" value="1"/>
</dbReference>
<dbReference type="GO" id="GO:0005634">
    <property type="term" value="C:nucleus"/>
    <property type="evidence" value="ECO:0007669"/>
    <property type="project" value="TreeGrafter"/>
</dbReference>